<feature type="chain" id="PRO_5007458144" description="Cell surface protein" evidence="1">
    <location>
        <begin position="35"/>
        <end position="1260"/>
    </location>
</feature>
<dbReference type="Proteomes" id="UP000070687">
    <property type="component" value="Unassembled WGS sequence"/>
</dbReference>
<gene>
    <name evidence="2" type="ORF">HMPREF3208_00979</name>
</gene>
<evidence type="ECO:0000256" key="1">
    <source>
        <dbReference type="SAM" id="SignalP"/>
    </source>
</evidence>
<dbReference type="AlphaFoldDB" id="A0A133NTM4"/>
<sequence>MRMIHNTAFVYKAFVSLITFSMIVCIAPANIAYANDANADSETNINVDARARVPYLEASNESKDSKDNSISTDSNATLGLPGAHGYSSALVRVSVFNANNDTTVYVDGAPALQVAAKHDASQTVLAHVADGKLHVYASQTVQARVEVVAFLQSKTVAAAKNQKPAYVPGATVSLAKPVTRMDTNQKVSCTSMSSSAHCKVGLLGLGNIPGEYVRAAYVTMKVAMKNAGNVKVAGQEIALPQGDSVVSTIVVPSSIDGSISVESENAASAELYVRGWVAGAMPSMAHANVTGSFVPSIAKNWVESTTEKDKTSTVALGKQSNDSAFELALVSAHASGKRAFVEYGKPVQGRSTGAVVDAKEGALPQLDFVDTDATNAKVSARGSNVSSQVLMLGSILGSRVQNDKAETVTVKWTSPKENASIDFSKGKKLTISGTVDAASSVDYVNVTVHSSDNKTVDLGNAAVSYDAHGKAIWSMEITIPVAGKNAIHVKAVSRTNNSFGTAQRDVNTQLPDAKKTIISDKAKVVMPDELSNDITAVNPDSLVFNKKPQYKAGDILASTPGKNAPRGFLRKVVGVTQQGNTWVVVTEPAMLTDAIYQADISEDRPFSTARQLTVDDSSAHIDSNYTELVKKPGSMISVSDSTKPSNRDIDVDKNPLDKTISASCYAGWQHKDEKTQSKATCSQNDEEVKKAIIEADMEAKQSAGASVFAKYSASFGLHFELHVRFLGRVEKFETYLYFKSNTNVDAKAWGAINRSFNNELGKLNSDFVITVGFIPITVNVETKLGIKGNFNAKVNASTNPHWSQDIKLGVSYENNSWNLINESNNKLDNAAKQACGNSIKANGSLDTGVGLWVKPTLYIFDSAGVGLDGSIDAILHGEFKTNDSGDAHAAQAWMKLSLKPVVAASVHLRITRYGPNLLSKELASWTHEYELFNNKDNPWTIGNCSADTASQSQNEISDAVLAQAGRAYKDVLANLNGKYKFGDADKYYYSLWDINNDKIPDLIVTATKSEKSIESSDGYIEGYSPTSARVFSYDGKKLVTPSTILSYGFATMMFDKNHNGIVFLENKVPDGGYSEIHNWLEDPHFPWGKTIYKLQNNDFVKKTYLVEYPIDTNLTKGSNELGKVTAPNYLESDDLSEINKLINITKLTSKERQHEAEVLKWREKGYQVFSGRMSDRSTFMFDKRLLIVTNFHGTESGFSAPGTRLTKGLIFYKDYVDRYLSTYVKTGNRFTIAINDSRYCSWDEDLAETPAVDDELHIVP</sequence>
<dbReference type="PATRIC" id="fig|2702.100.peg.962"/>
<evidence type="ECO:0000313" key="2">
    <source>
        <dbReference type="EMBL" id="KXA19631.1"/>
    </source>
</evidence>
<proteinExistence type="predicted"/>
<accession>A0A133NTM4</accession>
<comment type="caution">
    <text evidence="2">The sequence shown here is derived from an EMBL/GenBank/DDBJ whole genome shotgun (WGS) entry which is preliminary data.</text>
</comment>
<reference evidence="2 3" key="1">
    <citation type="submission" date="2016-01" db="EMBL/GenBank/DDBJ databases">
        <authorList>
            <person name="Oliw E.H."/>
        </authorList>
    </citation>
    <scope>NUCLEOTIDE SEQUENCE [LARGE SCALE GENOMIC DNA]</scope>
    <source>
        <strain evidence="2 3">PSS_7772B</strain>
    </source>
</reference>
<keyword evidence="1" id="KW-0732">Signal</keyword>
<feature type="signal peptide" evidence="1">
    <location>
        <begin position="1"/>
        <end position="34"/>
    </location>
</feature>
<organism evidence="2 3">
    <name type="scientific">Gardnerella vaginalis</name>
    <dbReference type="NCBI Taxonomy" id="2702"/>
    <lineage>
        <taxon>Bacteria</taxon>
        <taxon>Bacillati</taxon>
        <taxon>Actinomycetota</taxon>
        <taxon>Actinomycetes</taxon>
        <taxon>Bifidobacteriales</taxon>
        <taxon>Bifidobacteriaceae</taxon>
        <taxon>Gardnerella</taxon>
    </lineage>
</organism>
<name>A0A133NTM4_GARVA</name>
<protein>
    <recommendedName>
        <fullName evidence="4">Cell surface protein</fullName>
    </recommendedName>
</protein>
<dbReference type="EMBL" id="LRQB01000063">
    <property type="protein sequence ID" value="KXA19631.1"/>
    <property type="molecule type" value="Genomic_DNA"/>
</dbReference>
<evidence type="ECO:0000313" key="3">
    <source>
        <dbReference type="Proteomes" id="UP000070687"/>
    </source>
</evidence>
<evidence type="ECO:0008006" key="4">
    <source>
        <dbReference type="Google" id="ProtNLM"/>
    </source>
</evidence>